<comment type="function">
    <text evidence="9">Catalyzes the phospholipid dependent N-acylation of the N-terminal cysteine of apolipoprotein, the last step in lipoprotein maturation.</text>
</comment>
<evidence type="ECO:0000256" key="8">
    <source>
        <dbReference type="ARBA" id="ARBA00023315"/>
    </source>
</evidence>
<dbReference type="GO" id="GO:0005886">
    <property type="term" value="C:plasma membrane"/>
    <property type="evidence" value="ECO:0007669"/>
    <property type="project" value="UniProtKB-SubCell"/>
</dbReference>
<feature type="domain" description="CN hydrolase" evidence="10">
    <location>
        <begin position="225"/>
        <end position="495"/>
    </location>
</feature>
<accession>G4QA16</accession>
<dbReference type="InterPro" id="IPR045378">
    <property type="entry name" value="LNT_N"/>
</dbReference>
<dbReference type="InterPro" id="IPR036526">
    <property type="entry name" value="C-N_Hydrolase_sf"/>
</dbReference>
<keyword evidence="5 9" id="KW-0812">Transmembrane</keyword>
<keyword evidence="6 9" id="KW-1133">Transmembrane helix</keyword>
<dbReference type="HOGENOM" id="CLU_019563_3_0_4"/>
<dbReference type="KEGG" id="tas:TASI_1346"/>
<dbReference type="SUPFAM" id="SSF56317">
    <property type="entry name" value="Carbon-nitrogen hydrolase"/>
    <property type="match status" value="1"/>
</dbReference>
<feature type="transmembrane region" description="Helical" evidence="9">
    <location>
        <begin position="192"/>
        <end position="212"/>
    </location>
</feature>
<dbReference type="EC" id="2.3.1.269" evidence="9"/>
<gene>
    <name evidence="9" type="primary">lnt</name>
    <name evidence="11" type="ordered locus">TASI_1346</name>
</gene>
<dbReference type="CDD" id="cd07571">
    <property type="entry name" value="ALP_N-acyl_transferase"/>
    <property type="match status" value="1"/>
</dbReference>
<keyword evidence="4 9" id="KW-0808">Transferase</keyword>
<protein>
    <recommendedName>
        <fullName evidence="9">Apolipoprotein N-acyltransferase</fullName>
        <shortName evidence="9">ALP N-acyltransferase</shortName>
        <ecNumber evidence="9">2.3.1.269</ecNumber>
    </recommendedName>
</protein>
<keyword evidence="9" id="KW-0997">Cell inner membrane</keyword>
<evidence type="ECO:0000256" key="3">
    <source>
        <dbReference type="ARBA" id="ARBA00022475"/>
    </source>
</evidence>
<evidence type="ECO:0000259" key="10">
    <source>
        <dbReference type="PROSITE" id="PS50263"/>
    </source>
</evidence>
<sequence>MKLIILFFLGALHAQSFSAGLLPEFALGPIQLITFTLAVILIFYGPKRNYLKTFAFSLAYFSFGLYWIYNSVHGFGYIYPAVAWAIVILFAAFLSLFPVLAIFIYRKIGYRNFTGFLAPIIFASSWTVAELIRGYLLTGFPWLNLAYAHAQSPIGAWAPIFGSYGMSFIASLLSAFIAQWALRKEIKKEVRFAQFGIISILLSCIILNTIQWSKPYGNLVSVRLVQSNIVQDIKYNPLNLETIINHNLELAMLPAGSQNQPPEIVLFSESIIPTAHKNLPPTFWIKLLSIANQTEAQYIVGLNYEVDNPNANSDSTYPFKLHNSLVLVNKDTELLSLYETNNPANLARYDKKHLVPFGEVVPSYVRWFVNMIGLPFIDFSPGSYRQNNFVINGQSIAANICYEDIFGQELLASLFDKNGNPGATILYNASNLMWFGNSSALGQHLEMSKVRARETARPIVRATNTGATAHIDHNGKVLASLPYETTGVLDVLVQGRTGFTIYSRIGDWGIFIVVIGLLLLGFFYRKTTKQV</sequence>
<dbReference type="GO" id="GO:0042158">
    <property type="term" value="P:lipoprotein biosynthetic process"/>
    <property type="evidence" value="ECO:0007669"/>
    <property type="project" value="UniProtKB-UniRule"/>
</dbReference>
<dbReference type="UniPathway" id="UPA00666"/>
<dbReference type="AlphaFoldDB" id="G4QA16"/>
<dbReference type="OrthoDB" id="9804277at2"/>
<feature type="transmembrane region" description="Helical" evidence="9">
    <location>
        <begin position="156"/>
        <end position="180"/>
    </location>
</feature>
<evidence type="ECO:0000256" key="6">
    <source>
        <dbReference type="ARBA" id="ARBA00022989"/>
    </source>
</evidence>
<dbReference type="eggNOG" id="COG0815">
    <property type="taxonomic scope" value="Bacteria"/>
</dbReference>
<comment type="pathway">
    <text evidence="9">Protein modification; lipoprotein biosynthesis (N-acyl transfer).</text>
</comment>
<dbReference type="Pfam" id="PF00795">
    <property type="entry name" value="CN_hydrolase"/>
    <property type="match status" value="1"/>
</dbReference>
<evidence type="ECO:0000313" key="11">
    <source>
        <dbReference type="EMBL" id="AEP37089.1"/>
    </source>
</evidence>
<organism evidence="11 12">
    <name type="scientific">Taylorella asinigenitalis (strain MCE3)</name>
    <dbReference type="NCBI Taxonomy" id="1008459"/>
    <lineage>
        <taxon>Bacteria</taxon>
        <taxon>Pseudomonadati</taxon>
        <taxon>Pseudomonadota</taxon>
        <taxon>Betaproteobacteria</taxon>
        <taxon>Burkholderiales</taxon>
        <taxon>Alcaligenaceae</taxon>
        <taxon>Taylorella</taxon>
    </lineage>
</organism>
<feature type="transmembrane region" description="Helical" evidence="9">
    <location>
        <begin position="116"/>
        <end position="136"/>
    </location>
</feature>
<evidence type="ECO:0000256" key="2">
    <source>
        <dbReference type="ARBA" id="ARBA00010065"/>
    </source>
</evidence>
<evidence type="ECO:0000256" key="9">
    <source>
        <dbReference type="HAMAP-Rule" id="MF_01148"/>
    </source>
</evidence>
<feature type="transmembrane region" description="Helical" evidence="9">
    <location>
        <begin position="505"/>
        <end position="524"/>
    </location>
</feature>
<name>G4QA16_TAYAM</name>
<evidence type="ECO:0000256" key="1">
    <source>
        <dbReference type="ARBA" id="ARBA00004651"/>
    </source>
</evidence>
<comment type="catalytic activity">
    <reaction evidence="9">
        <text>N-terminal S-1,2-diacyl-sn-glyceryl-L-cysteinyl-[lipoprotein] + a glycerophospholipid = N-acyl-S-1,2-diacyl-sn-glyceryl-L-cysteinyl-[lipoprotein] + a 2-acyl-sn-glycero-3-phospholipid + H(+)</text>
        <dbReference type="Rhea" id="RHEA:48228"/>
        <dbReference type="Rhea" id="RHEA-COMP:14681"/>
        <dbReference type="Rhea" id="RHEA-COMP:14684"/>
        <dbReference type="ChEBI" id="CHEBI:15378"/>
        <dbReference type="ChEBI" id="CHEBI:136912"/>
        <dbReference type="ChEBI" id="CHEBI:140656"/>
        <dbReference type="ChEBI" id="CHEBI:140657"/>
        <dbReference type="ChEBI" id="CHEBI:140660"/>
        <dbReference type="EC" id="2.3.1.269"/>
    </reaction>
</comment>
<reference evidence="11 12" key="2">
    <citation type="journal article" date="2012" name="PLoS ONE">
        <title>Genomic characterization of the taylorella genus.</title>
        <authorList>
            <person name="Hebert L."/>
            <person name="Moumen B."/>
            <person name="Pons N."/>
            <person name="Duquesne F."/>
            <person name="Breuil M.F."/>
            <person name="Goux D."/>
            <person name="Batto J.M."/>
            <person name="Laugier C."/>
            <person name="Renault P."/>
            <person name="Petry S."/>
        </authorList>
    </citation>
    <scope>NUCLEOTIDE SEQUENCE [LARGE SCALE GENOMIC DNA]</scope>
    <source>
        <strain evidence="11 12">MCE3</strain>
    </source>
</reference>
<dbReference type="NCBIfam" id="TIGR00546">
    <property type="entry name" value="lnt"/>
    <property type="match status" value="1"/>
</dbReference>
<dbReference type="PANTHER" id="PTHR38686:SF1">
    <property type="entry name" value="APOLIPOPROTEIN N-ACYLTRANSFERASE"/>
    <property type="match status" value="1"/>
</dbReference>
<comment type="similarity">
    <text evidence="2 9">Belongs to the CN hydrolase family. Apolipoprotein N-acyltransferase subfamily.</text>
</comment>
<evidence type="ECO:0000256" key="7">
    <source>
        <dbReference type="ARBA" id="ARBA00023136"/>
    </source>
</evidence>
<reference key="1">
    <citation type="submission" date="2011-09" db="EMBL/GenBank/DDBJ databases">
        <title>Genomic characterization of the Taylorella genus.</title>
        <authorList>
            <person name="Hebert L."/>
            <person name="Moumen B."/>
            <person name="Pons N."/>
            <person name="Duquesne F."/>
            <person name="Breuil M.-F."/>
            <person name="Goux D."/>
            <person name="Batto J.-M."/>
            <person name="Renault P."/>
            <person name="Laugier C."/>
            <person name="Petry S."/>
        </authorList>
    </citation>
    <scope>NUCLEOTIDE SEQUENCE</scope>
    <source>
        <strain>MCE3</strain>
    </source>
</reference>
<dbReference type="GO" id="GO:0016410">
    <property type="term" value="F:N-acyltransferase activity"/>
    <property type="evidence" value="ECO:0007669"/>
    <property type="project" value="UniProtKB-UniRule"/>
</dbReference>
<keyword evidence="7 9" id="KW-0472">Membrane</keyword>
<dbReference type="PANTHER" id="PTHR38686">
    <property type="entry name" value="APOLIPOPROTEIN N-ACYLTRANSFERASE"/>
    <property type="match status" value="1"/>
</dbReference>
<comment type="subcellular location">
    <subcellularLocation>
        <location evidence="9">Cell inner membrane</location>
        <topology evidence="9">Multi-pass membrane protein</topology>
    </subcellularLocation>
    <subcellularLocation>
        <location evidence="1">Cell membrane</location>
        <topology evidence="1">Multi-pass membrane protein</topology>
    </subcellularLocation>
</comment>
<dbReference type="Proteomes" id="UP000009284">
    <property type="component" value="Chromosome"/>
</dbReference>
<keyword evidence="3 9" id="KW-1003">Cell membrane</keyword>
<dbReference type="PROSITE" id="PS50263">
    <property type="entry name" value="CN_HYDROLASE"/>
    <property type="match status" value="1"/>
</dbReference>
<keyword evidence="12" id="KW-1185">Reference proteome</keyword>
<keyword evidence="11" id="KW-0449">Lipoprotein</keyword>
<dbReference type="STRING" id="1008459.TASI_1346"/>
<feature type="transmembrane region" description="Helical" evidence="9">
    <location>
        <begin position="51"/>
        <end position="69"/>
    </location>
</feature>
<keyword evidence="8 9" id="KW-0012">Acyltransferase</keyword>
<dbReference type="Pfam" id="PF20154">
    <property type="entry name" value="LNT_N"/>
    <property type="match status" value="1"/>
</dbReference>
<feature type="transmembrane region" description="Helical" evidence="9">
    <location>
        <begin position="26"/>
        <end position="44"/>
    </location>
</feature>
<dbReference type="InterPro" id="IPR003010">
    <property type="entry name" value="C-N_Hydrolase"/>
</dbReference>
<evidence type="ECO:0000313" key="12">
    <source>
        <dbReference type="Proteomes" id="UP000009284"/>
    </source>
</evidence>
<dbReference type="RefSeq" id="WP_014111983.1">
    <property type="nucleotide sequence ID" value="NC_016043.1"/>
</dbReference>
<dbReference type="EMBL" id="CP003059">
    <property type="protein sequence ID" value="AEP37089.1"/>
    <property type="molecule type" value="Genomic_DNA"/>
</dbReference>
<dbReference type="Gene3D" id="3.60.110.10">
    <property type="entry name" value="Carbon-nitrogen hydrolase"/>
    <property type="match status" value="1"/>
</dbReference>
<dbReference type="InterPro" id="IPR004563">
    <property type="entry name" value="Apolipo_AcylTrfase"/>
</dbReference>
<dbReference type="HAMAP" id="MF_01148">
    <property type="entry name" value="Lnt"/>
    <property type="match status" value="1"/>
</dbReference>
<evidence type="ECO:0000256" key="5">
    <source>
        <dbReference type="ARBA" id="ARBA00022692"/>
    </source>
</evidence>
<proteinExistence type="inferred from homology"/>
<feature type="transmembrane region" description="Helical" evidence="9">
    <location>
        <begin position="81"/>
        <end position="104"/>
    </location>
</feature>
<evidence type="ECO:0000256" key="4">
    <source>
        <dbReference type="ARBA" id="ARBA00022679"/>
    </source>
</evidence>